<evidence type="ECO:0000313" key="3">
    <source>
        <dbReference type="Proteomes" id="UP000308528"/>
    </source>
</evidence>
<dbReference type="EMBL" id="SRSF01000003">
    <property type="protein sequence ID" value="THH39752.1"/>
    <property type="molecule type" value="Genomic_DNA"/>
</dbReference>
<accession>A0A4S4NJ12</accession>
<comment type="caution">
    <text evidence="2">The sequence shown here is derived from an EMBL/GenBank/DDBJ whole genome shotgun (WGS) entry which is preliminary data.</text>
</comment>
<name>A0A4S4NJ12_9BACT</name>
<dbReference type="AlphaFoldDB" id="A0A4S4NJ12"/>
<organism evidence="2 3">
    <name type="scientific">Neolewinella litorea</name>
    <dbReference type="NCBI Taxonomy" id="2562452"/>
    <lineage>
        <taxon>Bacteria</taxon>
        <taxon>Pseudomonadati</taxon>
        <taxon>Bacteroidota</taxon>
        <taxon>Saprospiria</taxon>
        <taxon>Saprospirales</taxon>
        <taxon>Lewinellaceae</taxon>
        <taxon>Neolewinella</taxon>
    </lineage>
</organism>
<dbReference type="Proteomes" id="UP000308528">
    <property type="component" value="Unassembled WGS sequence"/>
</dbReference>
<dbReference type="RefSeq" id="WP_136458596.1">
    <property type="nucleotide sequence ID" value="NZ_SRSF01000003.1"/>
</dbReference>
<gene>
    <name evidence="2" type="ORF">E4021_09045</name>
</gene>
<dbReference type="OrthoDB" id="1092467at2"/>
<keyword evidence="1" id="KW-0732">Signal</keyword>
<proteinExistence type="predicted"/>
<sequence>MRNLQYLLSGLLLLALLAGCAERPATSATDARGEDVFIFGYRGGFGSEAYFRFADGKLYAGRYKHLRSNEPENRFNYDSIATHEGNWDMLADPSLTRQAATLYGEFPAETFDTLPRQACDALAFDGSCPYVGWYRQTSDVYDDWHGTYEAVPAARDFMERVEALVSDLRED</sequence>
<feature type="chain" id="PRO_5020305900" evidence="1">
    <location>
        <begin position="22"/>
        <end position="171"/>
    </location>
</feature>
<evidence type="ECO:0000313" key="2">
    <source>
        <dbReference type="EMBL" id="THH39752.1"/>
    </source>
</evidence>
<feature type="signal peptide" evidence="1">
    <location>
        <begin position="1"/>
        <end position="21"/>
    </location>
</feature>
<protein>
    <submittedName>
        <fullName evidence="2">Uncharacterized protein</fullName>
    </submittedName>
</protein>
<evidence type="ECO:0000256" key="1">
    <source>
        <dbReference type="SAM" id="SignalP"/>
    </source>
</evidence>
<dbReference type="PROSITE" id="PS51257">
    <property type="entry name" value="PROKAR_LIPOPROTEIN"/>
    <property type="match status" value="1"/>
</dbReference>
<keyword evidence="3" id="KW-1185">Reference proteome</keyword>
<reference evidence="2 3" key="1">
    <citation type="submission" date="2019-04" db="EMBL/GenBank/DDBJ databases">
        <title>Lewinella litorea sp. nov., isolated from a marine sand.</title>
        <authorList>
            <person name="Yoon J.-H."/>
        </authorList>
    </citation>
    <scope>NUCLEOTIDE SEQUENCE [LARGE SCALE GENOMIC DNA]</scope>
    <source>
        <strain evidence="2 3">HSMS-39</strain>
    </source>
</reference>